<evidence type="ECO:0000313" key="2">
    <source>
        <dbReference type="EMBL" id="MFD1873054.1"/>
    </source>
</evidence>
<evidence type="ECO:0000313" key="3">
    <source>
        <dbReference type="Proteomes" id="UP001597197"/>
    </source>
</evidence>
<dbReference type="InterPro" id="IPR025245">
    <property type="entry name" value="DUF4197"/>
</dbReference>
<sequence length="273" mass="28202">MKNLLLALALLAAAPAVAQTKTTTTKKTTTKKAVAKPAAKKATVVKKATTTAAKPAVVATPAPAPVAPLTEAEANTGLKEALTTGVTKAVAFASEKDGFNLNDDIRIPFPADAQLVATTLGSLPGPLGKAAVEQATNLINRAAETAAPAAKDIFLNAVQQLTLTDALSLVTSGSKDAATTLLRKNSEAALAAALRPSIVQSLDQVGANAAYAKLIDRYNKIPLMTPAKNNLTDYVTAQTVDGLFILLAQQEAKIRQNPAAQSTAILQRVFGKK</sequence>
<dbReference type="Proteomes" id="UP001597197">
    <property type="component" value="Unassembled WGS sequence"/>
</dbReference>
<dbReference type="RefSeq" id="WP_382313558.1">
    <property type="nucleotide sequence ID" value="NZ_JBHUFD010000003.1"/>
</dbReference>
<keyword evidence="1" id="KW-0732">Signal</keyword>
<comment type="caution">
    <text evidence="2">The sequence shown here is derived from an EMBL/GenBank/DDBJ whole genome shotgun (WGS) entry which is preliminary data.</text>
</comment>
<dbReference type="EMBL" id="JBHUFD010000003">
    <property type="protein sequence ID" value="MFD1873054.1"/>
    <property type="molecule type" value="Genomic_DNA"/>
</dbReference>
<feature type="chain" id="PRO_5045772610" evidence="1">
    <location>
        <begin position="19"/>
        <end position="273"/>
    </location>
</feature>
<organism evidence="2 3">
    <name type="scientific">Hymenobacter bucti</name>
    <dbReference type="NCBI Taxonomy" id="1844114"/>
    <lineage>
        <taxon>Bacteria</taxon>
        <taxon>Pseudomonadati</taxon>
        <taxon>Bacteroidota</taxon>
        <taxon>Cytophagia</taxon>
        <taxon>Cytophagales</taxon>
        <taxon>Hymenobacteraceae</taxon>
        <taxon>Hymenobacter</taxon>
    </lineage>
</organism>
<evidence type="ECO:0000256" key="1">
    <source>
        <dbReference type="SAM" id="SignalP"/>
    </source>
</evidence>
<accession>A0ABW4QUJ7</accession>
<protein>
    <submittedName>
        <fullName evidence="2">DUF4197 domain-containing protein</fullName>
    </submittedName>
</protein>
<feature type="signal peptide" evidence="1">
    <location>
        <begin position="1"/>
        <end position="18"/>
    </location>
</feature>
<dbReference type="Pfam" id="PF13852">
    <property type="entry name" value="DUF4197"/>
    <property type="match status" value="1"/>
</dbReference>
<gene>
    <name evidence="2" type="ORF">ACFSDX_11485</name>
</gene>
<keyword evidence="3" id="KW-1185">Reference proteome</keyword>
<name>A0ABW4QUJ7_9BACT</name>
<reference evidence="3" key="1">
    <citation type="journal article" date="2019" name="Int. J. Syst. Evol. Microbiol.">
        <title>The Global Catalogue of Microorganisms (GCM) 10K type strain sequencing project: providing services to taxonomists for standard genome sequencing and annotation.</title>
        <authorList>
            <consortium name="The Broad Institute Genomics Platform"/>
            <consortium name="The Broad Institute Genome Sequencing Center for Infectious Disease"/>
            <person name="Wu L."/>
            <person name="Ma J."/>
        </authorList>
    </citation>
    <scope>NUCLEOTIDE SEQUENCE [LARGE SCALE GENOMIC DNA]</scope>
    <source>
        <strain evidence="3">CGMCC 1.15795</strain>
    </source>
</reference>
<proteinExistence type="predicted"/>